<dbReference type="GO" id="GO:0000287">
    <property type="term" value="F:magnesium ion binding"/>
    <property type="evidence" value="ECO:0007669"/>
    <property type="project" value="TreeGrafter"/>
</dbReference>
<dbReference type="OrthoDB" id="425211at2759"/>
<comment type="similarity">
    <text evidence="2 6">Belongs to the PanB family.</text>
</comment>
<dbReference type="FunFam" id="3.20.20.60:FF:000003">
    <property type="entry name" value="3-methyl-2-oxobutanoate hydroxymethyltransferase"/>
    <property type="match status" value="1"/>
</dbReference>
<name>A0A4Q9MVC6_9APHY</name>
<dbReference type="GO" id="GO:0003864">
    <property type="term" value="F:3-methyl-2-oxobutanoate hydroxymethyltransferase activity"/>
    <property type="evidence" value="ECO:0007669"/>
    <property type="project" value="UniProtKB-EC"/>
</dbReference>
<dbReference type="InterPro" id="IPR015813">
    <property type="entry name" value="Pyrv/PenolPyrv_kinase-like_dom"/>
</dbReference>
<sequence length="338" mass="36998">MLRSKKRVQRPVGLLDLYLRPYTFRACARRWMSARPEKRSEEGDSGTAPPRKKVTIAHLHALRAARTPITMLTAYDYPTARACEAYGIDITLVGDSLAQVCLGYDSTTRLTLDELLHHTRAVARGSKTPLLVADMPFGTYLASPEDAVANAVRIMREGGAEGVKLEGGMEMVETVRRLTSVGIPVMAHVGLLPQRHVALSGYRMQGRDAESAMGVLKSALALEEAGAFAVVLEAIPQVLGSYISQRLRHTPTIGIGAGPGTDGQVLVWADMVGTWQGHQAKFVRRFAEVAKEVETGVHAYAAAVRERSFPGPQESYEMPKAQWEKFERLAEEYVGKAP</sequence>
<dbReference type="InterPro" id="IPR003700">
    <property type="entry name" value="Pantoate_hydroxy_MeTrfase"/>
</dbReference>
<keyword evidence="7" id="KW-0489">Methyltransferase</keyword>
<dbReference type="CDD" id="cd06557">
    <property type="entry name" value="KPHMT-like"/>
    <property type="match status" value="1"/>
</dbReference>
<evidence type="ECO:0000256" key="3">
    <source>
        <dbReference type="ARBA" id="ARBA00012618"/>
    </source>
</evidence>
<dbReference type="AlphaFoldDB" id="A0A4Q9MVC6"/>
<comment type="catalytic activity">
    <reaction evidence="5 6">
        <text>(6R)-5,10-methylene-5,6,7,8-tetrahydrofolate + 3-methyl-2-oxobutanoate + H2O = 2-dehydropantoate + (6S)-5,6,7,8-tetrahydrofolate</text>
        <dbReference type="Rhea" id="RHEA:11824"/>
        <dbReference type="ChEBI" id="CHEBI:11561"/>
        <dbReference type="ChEBI" id="CHEBI:11851"/>
        <dbReference type="ChEBI" id="CHEBI:15377"/>
        <dbReference type="ChEBI" id="CHEBI:15636"/>
        <dbReference type="ChEBI" id="CHEBI:57453"/>
        <dbReference type="EC" id="2.1.2.11"/>
    </reaction>
</comment>
<dbReference type="SUPFAM" id="SSF51621">
    <property type="entry name" value="Phosphoenolpyruvate/pyruvate domain"/>
    <property type="match status" value="1"/>
</dbReference>
<dbReference type="InterPro" id="IPR040442">
    <property type="entry name" value="Pyrv_kinase-like_dom_sf"/>
</dbReference>
<evidence type="ECO:0000256" key="4">
    <source>
        <dbReference type="ARBA" id="ARBA00022679"/>
    </source>
</evidence>
<keyword evidence="6" id="KW-0566">Pantothenate biosynthesis</keyword>
<comment type="pathway">
    <text evidence="1 6">Cofactor biosynthesis; (R)-pantothenate biosynthesis; (R)-pantoate from 3-methyl-2-oxobutanoate: step 1/2.</text>
</comment>
<proteinExistence type="inferred from homology"/>
<dbReference type="GO" id="GO:0008168">
    <property type="term" value="F:methyltransferase activity"/>
    <property type="evidence" value="ECO:0007669"/>
    <property type="project" value="UniProtKB-KW"/>
</dbReference>
<gene>
    <name evidence="7" type="ORF">BD311DRAFT_716035</name>
</gene>
<dbReference type="Gene3D" id="3.20.20.60">
    <property type="entry name" value="Phosphoenolpyruvate-binding domains"/>
    <property type="match status" value="1"/>
</dbReference>
<organism evidence="7">
    <name type="scientific">Dichomitus squalens</name>
    <dbReference type="NCBI Taxonomy" id="114155"/>
    <lineage>
        <taxon>Eukaryota</taxon>
        <taxon>Fungi</taxon>
        <taxon>Dikarya</taxon>
        <taxon>Basidiomycota</taxon>
        <taxon>Agaricomycotina</taxon>
        <taxon>Agaricomycetes</taxon>
        <taxon>Polyporales</taxon>
        <taxon>Polyporaceae</taxon>
        <taxon>Dichomitus</taxon>
    </lineage>
</organism>
<dbReference type="GO" id="GO:0032259">
    <property type="term" value="P:methylation"/>
    <property type="evidence" value="ECO:0007669"/>
    <property type="project" value="UniProtKB-KW"/>
</dbReference>
<protein>
    <recommendedName>
        <fullName evidence="3 6">3-methyl-2-oxobutanoate hydroxymethyltransferase</fullName>
        <ecNumber evidence="3 6">2.1.2.11</ecNumber>
    </recommendedName>
</protein>
<dbReference type="EMBL" id="ML143397">
    <property type="protein sequence ID" value="TBU31920.1"/>
    <property type="molecule type" value="Genomic_DNA"/>
</dbReference>
<dbReference type="GO" id="GO:0015940">
    <property type="term" value="P:pantothenate biosynthetic process"/>
    <property type="evidence" value="ECO:0007669"/>
    <property type="project" value="UniProtKB-UniPathway"/>
</dbReference>
<dbReference type="NCBIfam" id="NF001452">
    <property type="entry name" value="PRK00311.1"/>
    <property type="match status" value="1"/>
</dbReference>
<dbReference type="PANTHER" id="PTHR20881:SF0">
    <property type="entry name" value="3-METHYL-2-OXOBUTANOATE HYDROXYMETHYLTRANSFERASE"/>
    <property type="match status" value="1"/>
</dbReference>
<dbReference type="HAMAP" id="MF_00156">
    <property type="entry name" value="PanB"/>
    <property type="match status" value="1"/>
</dbReference>
<dbReference type="Proteomes" id="UP000292957">
    <property type="component" value="Unassembled WGS sequence"/>
</dbReference>
<evidence type="ECO:0000256" key="5">
    <source>
        <dbReference type="ARBA" id="ARBA00049172"/>
    </source>
</evidence>
<dbReference type="GO" id="GO:0005739">
    <property type="term" value="C:mitochondrion"/>
    <property type="evidence" value="ECO:0007669"/>
    <property type="project" value="TreeGrafter"/>
</dbReference>
<dbReference type="EC" id="2.1.2.11" evidence="3 6"/>
<reference evidence="7" key="1">
    <citation type="submission" date="2019-01" db="EMBL/GenBank/DDBJ databases">
        <title>Draft genome sequences of three monokaryotic isolates of the white-rot basidiomycete fungus Dichomitus squalens.</title>
        <authorList>
            <consortium name="DOE Joint Genome Institute"/>
            <person name="Lopez S.C."/>
            <person name="Andreopoulos B."/>
            <person name="Pangilinan J."/>
            <person name="Lipzen A."/>
            <person name="Riley R."/>
            <person name="Ahrendt S."/>
            <person name="Ng V."/>
            <person name="Barry K."/>
            <person name="Daum C."/>
            <person name="Grigoriev I.V."/>
            <person name="Hilden K.S."/>
            <person name="Makela M.R."/>
            <person name="de Vries R.P."/>
        </authorList>
    </citation>
    <scope>NUCLEOTIDE SEQUENCE [LARGE SCALE GENOMIC DNA]</scope>
    <source>
        <strain evidence="7">OM18370.1</strain>
    </source>
</reference>
<comment type="function">
    <text evidence="6">Catalyzes the reversible reaction in which hydroxymethyl group from 5,10-methylenetetrahydrofolate is transferred onto alpha-ketoisovalerate to form ketopantoate.</text>
</comment>
<evidence type="ECO:0000256" key="6">
    <source>
        <dbReference type="RuleBase" id="RU362100"/>
    </source>
</evidence>
<evidence type="ECO:0000256" key="1">
    <source>
        <dbReference type="ARBA" id="ARBA00005033"/>
    </source>
</evidence>
<dbReference type="Pfam" id="PF02548">
    <property type="entry name" value="Pantoate_transf"/>
    <property type="match status" value="1"/>
</dbReference>
<keyword evidence="4 6" id="KW-0808">Transferase</keyword>
<evidence type="ECO:0000313" key="7">
    <source>
        <dbReference type="EMBL" id="TBU31920.1"/>
    </source>
</evidence>
<dbReference type="NCBIfam" id="TIGR00222">
    <property type="entry name" value="panB"/>
    <property type="match status" value="1"/>
</dbReference>
<dbReference type="PANTHER" id="PTHR20881">
    <property type="entry name" value="3-METHYL-2-OXOBUTANOATE HYDROXYMETHYLTRANSFERASE"/>
    <property type="match status" value="1"/>
</dbReference>
<accession>A0A4Q9MVC6</accession>
<evidence type="ECO:0000256" key="2">
    <source>
        <dbReference type="ARBA" id="ARBA00008676"/>
    </source>
</evidence>
<dbReference type="UniPathway" id="UPA00028">
    <property type="reaction ID" value="UER00003"/>
</dbReference>